<feature type="compositionally biased region" description="Basic and acidic residues" evidence="1">
    <location>
        <begin position="1"/>
        <end position="22"/>
    </location>
</feature>
<protein>
    <submittedName>
        <fullName evidence="2">Uncharacterized protein</fullName>
    </submittedName>
</protein>
<proteinExistence type="predicted"/>
<reference evidence="2 3" key="1">
    <citation type="submission" date="2023-10" db="EMBL/GenBank/DDBJ databases">
        <title>Genomes of two closely related lineages of the louse Polyplax serrata with different host specificities.</title>
        <authorList>
            <person name="Martinu J."/>
            <person name="Tarabai H."/>
            <person name="Stefka J."/>
            <person name="Hypsa V."/>
        </authorList>
    </citation>
    <scope>NUCLEOTIDE SEQUENCE [LARGE SCALE GENOMIC DNA]</scope>
    <source>
        <strain evidence="2">HR10_N</strain>
    </source>
</reference>
<dbReference type="EMBL" id="JAWJWE010000040">
    <property type="protein sequence ID" value="KAK6619561.1"/>
    <property type="molecule type" value="Genomic_DNA"/>
</dbReference>
<evidence type="ECO:0000256" key="1">
    <source>
        <dbReference type="SAM" id="MobiDB-lite"/>
    </source>
</evidence>
<organism evidence="2 3">
    <name type="scientific">Polyplax serrata</name>
    <name type="common">Common mouse louse</name>
    <dbReference type="NCBI Taxonomy" id="468196"/>
    <lineage>
        <taxon>Eukaryota</taxon>
        <taxon>Metazoa</taxon>
        <taxon>Ecdysozoa</taxon>
        <taxon>Arthropoda</taxon>
        <taxon>Hexapoda</taxon>
        <taxon>Insecta</taxon>
        <taxon>Pterygota</taxon>
        <taxon>Neoptera</taxon>
        <taxon>Paraneoptera</taxon>
        <taxon>Psocodea</taxon>
        <taxon>Troctomorpha</taxon>
        <taxon>Phthiraptera</taxon>
        <taxon>Anoplura</taxon>
        <taxon>Polyplacidae</taxon>
        <taxon>Polyplax</taxon>
    </lineage>
</organism>
<dbReference type="Proteomes" id="UP001372834">
    <property type="component" value="Unassembled WGS sequence"/>
</dbReference>
<accession>A0AAN8P3T2</accession>
<dbReference type="AlphaFoldDB" id="A0AAN8P3T2"/>
<name>A0AAN8P3T2_POLSC</name>
<comment type="caution">
    <text evidence="2">The sequence shown here is derived from an EMBL/GenBank/DDBJ whole genome shotgun (WGS) entry which is preliminary data.</text>
</comment>
<feature type="compositionally biased region" description="Basic residues" evidence="1">
    <location>
        <begin position="70"/>
        <end position="80"/>
    </location>
</feature>
<evidence type="ECO:0000313" key="2">
    <source>
        <dbReference type="EMBL" id="KAK6619561.1"/>
    </source>
</evidence>
<feature type="region of interest" description="Disordered" evidence="1">
    <location>
        <begin position="1"/>
        <end position="25"/>
    </location>
</feature>
<feature type="compositionally biased region" description="Basic and acidic residues" evidence="1">
    <location>
        <begin position="53"/>
        <end position="69"/>
    </location>
</feature>
<feature type="region of interest" description="Disordered" evidence="1">
    <location>
        <begin position="53"/>
        <end position="87"/>
    </location>
</feature>
<evidence type="ECO:0000313" key="3">
    <source>
        <dbReference type="Proteomes" id="UP001372834"/>
    </source>
</evidence>
<gene>
    <name evidence="2" type="ORF">RUM43_012318</name>
</gene>
<sequence>MKESIKRQKEREENHRGIRSAEVDSCQQAKRVNSVKTWKSGKGRRWQVTENEWFDRMTQSERLQNDNKSPHKKMKKKKKKLGETPDN</sequence>